<dbReference type="STRING" id="1218173.BALCAV_0207660"/>
<feature type="domain" description="Tetrahydrofolate dehydrogenase/cyclohydrolase NAD(P)-binding" evidence="14">
    <location>
        <begin position="139"/>
        <end position="279"/>
    </location>
</feature>
<comment type="caution">
    <text evidence="12">Lacks conserved residue(s) required for the propagation of feature annotation.</text>
</comment>
<dbReference type="GO" id="GO:0009086">
    <property type="term" value="P:methionine biosynthetic process"/>
    <property type="evidence" value="ECO:0007669"/>
    <property type="project" value="UniProtKB-KW"/>
</dbReference>
<comment type="pathway">
    <text evidence="1 12">One-carbon metabolism; tetrahydrofolate interconversion.</text>
</comment>
<dbReference type="CDD" id="cd01080">
    <property type="entry name" value="NAD_bind_m-THF_DH_Cyclohyd"/>
    <property type="match status" value="1"/>
</dbReference>
<dbReference type="Gene3D" id="3.40.50.720">
    <property type="entry name" value="NAD(P)-binding Rossmann-like Domain"/>
    <property type="match status" value="1"/>
</dbReference>
<dbReference type="Pfam" id="PF02882">
    <property type="entry name" value="THF_DHG_CYH_C"/>
    <property type="match status" value="1"/>
</dbReference>
<dbReference type="EC" id="3.5.4.9" evidence="12"/>
<evidence type="ECO:0000256" key="11">
    <source>
        <dbReference type="ARBA" id="ARBA00036357"/>
    </source>
</evidence>
<comment type="catalytic activity">
    <reaction evidence="11 12">
        <text>(6R)-5,10-methenyltetrahydrofolate + H2O = (6R)-10-formyltetrahydrofolate + H(+)</text>
        <dbReference type="Rhea" id="RHEA:23700"/>
        <dbReference type="ChEBI" id="CHEBI:15377"/>
        <dbReference type="ChEBI" id="CHEBI:15378"/>
        <dbReference type="ChEBI" id="CHEBI:57455"/>
        <dbReference type="ChEBI" id="CHEBI:195366"/>
        <dbReference type="EC" id="3.5.4.9"/>
    </reaction>
</comment>
<feature type="binding site" evidence="12">
    <location>
        <begin position="165"/>
        <end position="167"/>
    </location>
    <ligand>
        <name>NADP(+)</name>
        <dbReference type="ChEBI" id="CHEBI:58349"/>
    </ligand>
</feature>
<keyword evidence="8 12" id="KW-0368">Histidine biosynthesis</keyword>
<dbReference type="Gene3D" id="3.40.50.10860">
    <property type="entry name" value="Leucine Dehydrogenase, chain A, domain 1"/>
    <property type="match status" value="1"/>
</dbReference>
<dbReference type="Proteomes" id="UP000002754">
    <property type="component" value="Unassembled WGS sequence"/>
</dbReference>
<dbReference type="InterPro" id="IPR020867">
    <property type="entry name" value="THF_DH/CycHdrlase_CS"/>
</dbReference>
<dbReference type="AlphaFoldDB" id="A0A094WJE2"/>
<dbReference type="InterPro" id="IPR036291">
    <property type="entry name" value="NAD(P)-bd_dom_sf"/>
</dbReference>
<accession>A0A094WJE2</accession>
<dbReference type="InterPro" id="IPR020630">
    <property type="entry name" value="THF_DH/CycHdrlase_cat_dom"/>
</dbReference>
<evidence type="ECO:0000256" key="2">
    <source>
        <dbReference type="ARBA" id="ARBA00022563"/>
    </source>
</evidence>
<dbReference type="PRINTS" id="PR00085">
    <property type="entry name" value="THFDHDRGNASE"/>
</dbReference>
<dbReference type="SUPFAM" id="SSF53223">
    <property type="entry name" value="Aminoacid dehydrogenase-like, N-terminal domain"/>
    <property type="match status" value="1"/>
</dbReference>
<comment type="catalytic activity">
    <reaction evidence="12">
        <text>(6R)-5,10-methylene-5,6,7,8-tetrahydrofolate + NADP(+) = (6R)-5,10-methenyltetrahydrofolate + NADPH</text>
        <dbReference type="Rhea" id="RHEA:22812"/>
        <dbReference type="ChEBI" id="CHEBI:15636"/>
        <dbReference type="ChEBI" id="CHEBI:57455"/>
        <dbReference type="ChEBI" id="CHEBI:57783"/>
        <dbReference type="ChEBI" id="CHEBI:58349"/>
        <dbReference type="EC" id="1.5.1.5"/>
    </reaction>
</comment>
<evidence type="ECO:0000256" key="10">
    <source>
        <dbReference type="ARBA" id="ARBA00023268"/>
    </source>
</evidence>
<dbReference type="GO" id="GO:0006164">
    <property type="term" value="P:purine nucleotide biosynthetic process"/>
    <property type="evidence" value="ECO:0007669"/>
    <property type="project" value="UniProtKB-KW"/>
</dbReference>
<dbReference type="Pfam" id="PF00763">
    <property type="entry name" value="THF_DHG_CYH"/>
    <property type="match status" value="1"/>
</dbReference>
<reference evidence="15 17" key="1">
    <citation type="journal article" date="2014" name="Genome Announc.">
        <title>Draft Genome Sequence of Bacillus alcalophilus AV1934, a Classic Alkaliphile Isolated from Human Feces in 1934.</title>
        <authorList>
            <person name="Attie O."/>
            <person name="Jayaprakash A."/>
            <person name="Shah H."/>
            <person name="Paulsen I.T."/>
            <person name="Morino M."/>
            <person name="Takahashi Y."/>
            <person name="Narumi I."/>
            <person name="Sachidanandam R."/>
            <person name="Satoh K."/>
            <person name="Ito M."/>
            <person name="Krulwich T.A."/>
        </authorList>
    </citation>
    <scope>NUCLEOTIDE SEQUENCE [LARGE SCALE GENOMIC DNA]</scope>
    <source>
        <strain evidence="15 17">AV1934</strain>
    </source>
</reference>
<dbReference type="FunFam" id="3.40.50.720:FF:000094">
    <property type="entry name" value="Bifunctional protein FolD"/>
    <property type="match status" value="1"/>
</dbReference>
<dbReference type="InterPro" id="IPR046346">
    <property type="entry name" value="Aminoacid_DH-like_N_sf"/>
</dbReference>
<dbReference type="OrthoDB" id="9803580at2"/>
<keyword evidence="10 12" id="KW-0511">Multifunctional enzyme</keyword>
<keyword evidence="7 12" id="KW-0560">Oxidoreductase</keyword>
<comment type="similarity">
    <text evidence="12">Belongs to the tetrahydrofolate dehydrogenase/cyclohydrolase family.</text>
</comment>
<evidence type="ECO:0000256" key="1">
    <source>
        <dbReference type="ARBA" id="ARBA00004777"/>
    </source>
</evidence>
<dbReference type="GO" id="GO:0000105">
    <property type="term" value="P:L-histidine biosynthetic process"/>
    <property type="evidence" value="ECO:0007669"/>
    <property type="project" value="UniProtKB-KW"/>
</dbReference>
<dbReference type="GO" id="GO:0004488">
    <property type="term" value="F:methylenetetrahydrofolate dehydrogenase (NADP+) activity"/>
    <property type="evidence" value="ECO:0007669"/>
    <property type="project" value="UniProtKB-UniRule"/>
</dbReference>
<evidence type="ECO:0000313" key="15">
    <source>
        <dbReference type="EMBL" id="KGA97899.1"/>
    </source>
</evidence>
<dbReference type="NCBIfam" id="NF008058">
    <property type="entry name" value="PRK10792.1"/>
    <property type="match status" value="1"/>
</dbReference>
<evidence type="ECO:0000313" key="16">
    <source>
        <dbReference type="EMBL" id="THG88421.1"/>
    </source>
</evidence>
<reference evidence="16 18" key="2">
    <citation type="submission" date="2014-01" db="EMBL/GenBank/DDBJ databases">
        <title>Draft genome sequencing of Bacillus alcalophilus CGMCC 1.3604.</title>
        <authorList>
            <person name="Yang J."/>
            <person name="Diao L."/>
            <person name="Yang S."/>
        </authorList>
    </citation>
    <scope>NUCLEOTIDE SEQUENCE [LARGE SCALE GENOMIC DNA]</scope>
    <source>
        <strain evidence="16 18">CGMCC 1.3604</strain>
    </source>
</reference>
<evidence type="ECO:0000256" key="6">
    <source>
        <dbReference type="ARBA" id="ARBA00022857"/>
    </source>
</evidence>
<dbReference type="GO" id="GO:0035999">
    <property type="term" value="P:tetrahydrofolate interconversion"/>
    <property type="evidence" value="ECO:0007669"/>
    <property type="project" value="UniProtKB-UniRule"/>
</dbReference>
<dbReference type="HAMAP" id="MF_01576">
    <property type="entry name" value="THF_DHG_CYH"/>
    <property type="match status" value="1"/>
</dbReference>
<organism evidence="15 17">
    <name type="scientific">Alkalihalobacillus alcalophilus ATCC 27647 = CGMCC 1.3604</name>
    <dbReference type="NCBI Taxonomy" id="1218173"/>
    <lineage>
        <taxon>Bacteria</taxon>
        <taxon>Bacillati</taxon>
        <taxon>Bacillota</taxon>
        <taxon>Bacilli</taxon>
        <taxon>Bacillales</taxon>
        <taxon>Bacillaceae</taxon>
        <taxon>Alkalihalobacillus</taxon>
    </lineage>
</organism>
<dbReference type="RefSeq" id="WP_003321371.1">
    <property type="nucleotide sequence ID" value="NZ_ALPT02000019.1"/>
</dbReference>
<evidence type="ECO:0000256" key="7">
    <source>
        <dbReference type="ARBA" id="ARBA00023002"/>
    </source>
</evidence>
<evidence type="ECO:0000256" key="9">
    <source>
        <dbReference type="ARBA" id="ARBA00023167"/>
    </source>
</evidence>
<feature type="domain" description="Tetrahydrofolate dehydrogenase/cyclohydrolase catalytic" evidence="13">
    <location>
        <begin position="6"/>
        <end position="120"/>
    </location>
</feature>
<name>A0A094WJE2_ALKAL</name>
<dbReference type="PANTHER" id="PTHR48099">
    <property type="entry name" value="C-1-TETRAHYDROFOLATE SYNTHASE, CYTOPLASMIC-RELATED"/>
    <property type="match status" value="1"/>
</dbReference>
<keyword evidence="5 12" id="KW-0378">Hydrolase</keyword>
<gene>
    <name evidence="12" type="primary">folD</name>
    <name evidence="16" type="ORF">AJ85_03635</name>
    <name evidence="15" type="ORF">BALCAV_0207660</name>
</gene>
<dbReference type="eggNOG" id="COG0190">
    <property type="taxonomic scope" value="Bacteria"/>
</dbReference>
<comment type="subunit">
    <text evidence="12">Homodimer.</text>
</comment>
<evidence type="ECO:0000256" key="12">
    <source>
        <dbReference type="HAMAP-Rule" id="MF_01576"/>
    </source>
</evidence>
<dbReference type="Proteomes" id="UP000297014">
    <property type="component" value="Unassembled WGS sequence"/>
</dbReference>
<dbReference type="GO" id="GO:0005829">
    <property type="term" value="C:cytosol"/>
    <property type="evidence" value="ECO:0007669"/>
    <property type="project" value="TreeGrafter"/>
</dbReference>
<proteinExistence type="inferred from homology"/>
<keyword evidence="17" id="KW-1185">Reference proteome</keyword>
<dbReference type="UniPathway" id="UPA00193"/>
<feature type="binding site" evidence="12">
    <location>
        <position position="231"/>
    </location>
    <ligand>
        <name>NADP(+)</name>
        <dbReference type="ChEBI" id="CHEBI:58349"/>
    </ligand>
</feature>
<keyword evidence="9 12" id="KW-0486">Methionine biosynthesis</keyword>
<evidence type="ECO:0000256" key="3">
    <source>
        <dbReference type="ARBA" id="ARBA00022605"/>
    </source>
</evidence>
<keyword evidence="4 12" id="KW-0658">Purine biosynthesis</keyword>
<evidence type="ECO:0000313" key="17">
    <source>
        <dbReference type="Proteomes" id="UP000002754"/>
    </source>
</evidence>
<evidence type="ECO:0000256" key="8">
    <source>
        <dbReference type="ARBA" id="ARBA00023102"/>
    </source>
</evidence>
<protein>
    <recommendedName>
        <fullName evidence="12">Bifunctional protein FolD</fullName>
    </recommendedName>
    <domain>
        <recommendedName>
            <fullName evidence="12">Methylenetetrahydrofolate dehydrogenase</fullName>
            <ecNumber evidence="12">1.5.1.5</ecNumber>
        </recommendedName>
    </domain>
    <domain>
        <recommendedName>
            <fullName evidence="12">Methenyltetrahydrofolate cyclohydrolase</fullName>
            <ecNumber evidence="12">3.5.4.9</ecNumber>
        </recommendedName>
    </domain>
</protein>
<evidence type="ECO:0000259" key="13">
    <source>
        <dbReference type="Pfam" id="PF00763"/>
    </source>
</evidence>
<dbReference type="InterPro" id="IPR000672">
    <property type="entry name" value="THF_DH/CycHdrlase"/>
</dbReference>
<evidence type="ECO:0000313" key="18">
    <source>
        <dbReference type="Proteomes" id="UP000297014"/>
    </source>
</evidence>
<evidence type="ECO:0000259" key="14">
    <source>
        <dbReference type="Pfam" id="PF02882"/>
    </source>
</evidence>
<comment type="caution">
    <text evidence="15">The sequence shown here is derived from an EMBL/GenBank/DDBJ whole genome shotgun (WGS) entry which is preliminary data.</text>
</comment>
<keyword evidence="6 12" id="KW-0521">NADP</keyword>
<evidence type="ECO:0000256" key="5">
    <source>
        <dbReference type="ARBA" id="ARBA00022801"/>
    </source>
</evidence>
<dbReference type="NCBIfam" id="NF010783">
    <property type="entry name" value="PRK14186.1"/>
    <property type="match status" value="1"/>
</dbReference>
<dbReference type="EMBL" id="ALPT02000019">
    <property type="protein sequence ID" value="KGA97899.1"/>
    <property type="molecule type" value="Genomic_DNA"/>
</dbReference>
<dbReference type="SUPFAM" id="SSF51735">
    <property type="entry name" value="NAD(P)-binding Rossmann-fold domains"/>
    <property type="match status" value="1"/>
</dbReference>
<dbReference type="PANTHER" id="PTHR48099:SF5">
    <property type="entry name" value="C-1-TETRAHYDROFOLATE SYNTHASE, CYTOPLASMIC"/>
    <property type="match status" value="1"/>
</dbReference>
<comment type="function">
    <text evidence="12">Catalyzes the oxidation of 5,10-methylenetetrahydrofolate to 5,10-methenyltetrahydrofolate and then the hydrolysis of 5,10-methenyltetrahydrofolate to 10-formyltetrahydrofolate.</text>
</comment>
<dbReference type="EMBL" id="JALP01000389">
    <property type="protein sequence ID" value="THG88421.1"/>
    <property type="molecule type" value="Genomic_DNA"/>
</dbReference>
<sequence length="285" mass="31306">MTATILDGKKIAKNKKMAIKEKVEALANKGIVPGLAVILVGEDPASQTYVRSKQKACKEVGIYSELIELPESASEQTLLVEIDRLNNDNDIDGILVQLPLPKQIREREVIERISPQKDVDGFHPINIGKMMIGEETFLPCTPFGILEMLKETKINLEGKHVVVIGRSNIVGKPVGQLLLNKNATVTYCHSKTRNLRELTTKADVLIVAVGRDRIIKADDVKQDAIVIDVGINRVDGKLYGDVDFENVKNVVSYITPVPGGVGPMTITMLLENTIQSAMRRGLLSC</sequence>
<dbReference type="InterPro" id="IPR020631">
    <property type="entry name" value="THF_DH/CycHdrlase_NAD-bd_dom"/>
</dbReference>
<dbReference type="PROSITE" id="PS00767">
    <property type="entry name" value="THF_DHG_CYH_2"/>
    <property type="match status" value="1"/>
</dbReference>
<evidence type="ECO:0000256" key="4">
    <source>
        <dbReference type="ARBA" id="ARBA00022755"/>
    </source>
</evidence>
<dbReference type="FunFam" id="3.40.50.10860:FF:000001">
    <property type="entry name" value="Bifunctional protein FolD"/>
    <property type="match status" value="1"/>
</dbReference>
<dbReference type="GO" id="GO:0004477">
    <property type="term" value="F:methenyltetrahydrofolate cyclohydrolase activity"/>
    <property type="evidence" value="ECO:0007669"/>
    <property type="project" value="UniProtKB-UniRule"/>
</dbReference>
<keyword evidence="3 12" id="KW-0028">Amino-acid biosynthesis</keyword>
<dbReference type="EC" id="1.5.1.5" evidence="12"/>
<keyword evidence="2 12" id="KW-0554">One-carbon metabolism</keyword>